<accession>A0A1M6BCL1</accession>
<dbReference type="GO" id="GO:0008236">
    <property type="term" value="F:serine-type peptidase activity"/>
    <property type="evidence" value="ECO:0007669"/>
    <property type="project" value="InterPro"/>
</dbReference>
<evidence type="ECO:0000313" key="3">
    <source>
        <dbReference type="Proteomes" id="UP000184512"/>
    </source>
</evidence>
<dbReference type="Gene3D" id="3.90.226.10">
    <property type="entry name" value="2-enoyl-CoA Hydratase, Chain A, domain 1"/>
    <property type="match status" value="1"/>
</dbReference>
<dbReference type="RefSeq" id="WP_139280055.1">
    <property type="nucleotide sequence ID" value="NZ_FQZG01000006.1"/>
</dbReference>
<feature type="domain" description="Tail specific protease" evidence="1">
    <location>
        <begin position="116"/>
        <end position="324"/>
    </location>
</feature>
<dbReference type="InterPro" id="IPR005151">
    <property type="entry name" value="Tail-specific_protease"/>
</dbReference>
<name>A0A1M6BCL1_9ACTN</name>
<proteinExistence type="predicted"/>
<reference evidence="3" key="1">
    <citation type="submission" date="2016-11" db="EMBL/GenBank/DDBJ databases">
        <authorList>
            <person name="Varghese N."/>
            <person name="Submissions S."/>
        </authorList>
    </citation>
    <scope>NUCLEOTIDE SEQUENCE [LARGE SCALE GENOMIC DNA]</scope>
    <source>
        <strain evidence="3">DSM 12906</strain>
    </source>
</reference>
<dbReference type="GO" id="GO:0006508">
    <property type="term" value="P:proteolysis"/>
    <property type="evidence" value="ECO:0007669"/>
    <property type="project" value="InterPro"/>
</dbReference>
<dbReference type="Proteomes" id="UP000184512">
    <property type="component" value="Unassembled WGS sequence"/>
</dbReference>
<dbReference type="AlphaFoldDB" id="A0A1M6BCL1"/>
<organism evidence="2 3">
    <name type="scientific">Tessaracoccus bendigoensis DSM 12906</name>
    <dbReference type="NCBI Taxonomy" id="1123357"/>
    <lineage>
        <taxon>Bacteria</taxon>
        <taxon>Bacillati</taxon>
        <taxon>Actinomycetota</taxon>
        <taxon>Actinomycetes</taxon>
        <taxon>Propionibacteriales</taxon>
        <taxon>Propionibacteriaceae</taxon>
        <taxon>Tessaracoccus</taxon>
    </lineage>
</organism>
<evidence type="ECO:0000313" key="2">
    <source>
        <dbReference type="EMBL" id="SHI46484.1"/>
    </source>
</evidence>
<dbReference type="SUPFAM" id="SSF52096">
    <property type="entry name" value="ClpP/crotonase"/>
    <property type="match status" value="1"/>
</dbReference>
<dbReference type="Pfam" id="PF03572">
    <property type="entry name" value="Peptidase_S41"/>
    <property type="match status" value="1"/>
</dbReference>
<protein>
    <submittedName>
        <fullName evidence="2">Peptidase family S41</fullName>
    </submittedName>
</protein>
<dbReference type="SMART" id="SM00245">
    <property type="entry name" value="TSPc"/>
    <property type="match status" value="1"/>
</dbReference>
<gene>
    <name evidence="2" type="ORF">SAMN02745244_00420</name>
</gene>
<dbReference type="OrthoDB" id="7314861at2"/>
<evidence type="ECO:0000259" key="1">
    <source>
        <dbReference type="SMART" id="SM00245"/>
    </source>
</evidence>
<sequence length="338" mass="35453">MSTPTTPGIRRQRIRRRVKVIVATFLVLLLLAGAAVWKFGPRYGVYLVPPSPAAYADAALGIMDGGYYTTGESWRTARAQAVADTRDAKSYAETIPALRRAVVVAGGHHSKVMDSGKGLDEAMPQRPLPTLRSAGGITTVVVPEQAVSDKAFKQTYADTLANGIASSRTATTCGWIVDLRHNHGGDMGPMLAGLSALLPDGNLVGFKDRSGTVVWETLEGGTVSQGGQVSMAVADAAKLSQPIAVLQGPDNGSSGEATVLAFRGLGHARSFGAPTAGYSSANQVRSLYDGTQILITTAVDVDRTGKTWNGGPVPPEQSADVDTAHKTAATWLNTQCHR</sequence>
<keyword evidence="3" id="KW-1185">Reference proteome</keyword>
<dbReference type="EMBL" id="FQZG01000006">
    <property type="protein sequence ID" value="SHI46484.1"/>
    <property type="molecule type" value="Genomic_DNA"/>
</dbReference>
<dbReference type="STRING" id="1123357.SAMN02745244_00420"/>
<dbReference type="InterPro" id="IPR029045">
    <property type="entry name" value="ClpP/crotonase-like_dom_sf"/>
</dbReference>